<dbReference type="RefSeq" id="WP_187015504.1">
    <property type="nucleotide sequence ID" value="NZ_JACOQI010000015.1"/>
</dbReference>
<dbReference type="Proteomes" id="UP000620327">
    <property type="component" value="Unassembled WGS sequence"/>
</dbReference>
<gene>
    <name evidence="2" type="ORF">H8Z83_13435</name>
</gene>
<evidence type="ECO:0000259" key="1">
    <source>
        <dbReference type="Pfam" id="PF00717"/>
    </source>
</evidence>
<dbReference type="InterPro" id="IPR036286">
    <property type="entry name" value="LexA/Signal_pep-like_sf"/>
</dbReference>
<reference evidence="2" key="1">
    <citation type="submission" date="2020-08" db="EMBL/GenBank/DDBJ databases">
        <title>Genome public.</title>
        <authorList>
            <person name="Liu C."/>
            <person name="Sun Q."/>
        </authorList>
    </citation>
    <scope>NUCLEOTIDE SEQUENCE</scope>
    <source>
        <strain evidence="2">BX15</strain>
    </source>
</reference>
<protein>
    <submittedName>
        <fullName evidence="2">S24 family peptidase</fullName>
    </submittedName>
</protein>
<dbReference type="InterPro" id="IPR015927">
    <property type="entry name" value="Peptidase_S24_S26A/B/C"/>
</dbReference>
<evidence type="ECO:0000313" key="2">
    <source>
        <dbReference type="EMBL" id="MBC5771301.1"/>
    </source>
</evidence>
<dbReference type="Pfam" id="PF00717">
    <property type="entry name" value="Peptidase_S24"/>
    <property type="match status" value="1"/>
</dbReference>
<organism evidence="2 3">
    <name type="scientific">Dysosmobacter segnis</name>
    <dbReference type="NCBI Taxonomy" id="2763042"/>
    <lineage>
        <taxon>Bacteria</taxon>
        <taxon>Bacillati</taxon>
        <taxon>Bacillota</taxon>
        <taxon>Clostridia</taxon>
        <taxon>Eubacteriales</taxon>
        <taxon>Oscillospiraceae</taxon>
        <taxon>Dysosmobacter</taxon>
    </lineage>
</organism>
<evidence type="ECO:0000313" key="3">
    <source>
        <dbReference type="Proteomes" id="UP000620327"/>
    </source>
</evidence>
<comment type="caution">
    <text evidence="2">The sequence shown here is derived from an EMBL/GenBank/DDBJ whole genome shotgun (WGS) entry which is preliminary data.</text>
</comment>
<dbReference type="AlphaFoldDB" id="A0A923MJW5"/>
<sequence length="118" mass="13126">MTINTAVETTQARHPILSNGYGSIQIDGFSGLIPKKCFCIMADGHRYQEHGISTGSVLFCQRAAEINDGDLIVVKENGAFALYLYLKDRKVKADGEKRILHNKSKAYAKVLGSFNFYH</sequence>
<proteinExistence type="predicted"/>
<dbReference type="Gene3D" id="2.10.109.10">
    <property type="entry name" value="Umud Fragment, subunit A"/>
    <property type="match status" value="1"/>
</dbReference>
<keyword evidence="3" id="KW-1185">Reference proteome</keyword>
<accession>A0A923MJW5</accession>
<dbReference type="SUPFAM" id="SSF51306">
    <property type="entry name" value="LexA/Signal peptidase"/>
    <property type="match status" value="1"/>
</dbReference>
<feature type="domain" description="Peptidase S24/S26A/S26B/S26C" evidence="1">
    <location>
        <begin position="11"/>
        <end position="108"/>
    </location>
</feature>
<name>A0A923MJW5_9FIRM</name>
<dbReference type="EMBL" id="JACOQI010000015">
    <property type="protein sequence ID" value="MBC5771301.1"/>
    <property type="molecule type" value="Genomic_DNA"/>
</dbReference>